<dbReference type="EMBL" id="JAVRRT010000027">
    <property type="protein sequence ID" value="KAK5163261.1"/>
    <property type="molecule type" value="Genomic_DNA"/>
</dbReference>
<feature type="coiled-coil region" evidence="1">
    <location>
        <begin position="65"/>
        <end position="95"/>
    </location>
</feature>
<keyword evidence="4" id="KW-1185">Reference proteome</keyword>
<accession>A0AAV9NY12</accession>
<dbReference type="Proteomes" id="UP001337655">
    <property type="component" value="Unassembled WGS sequence"/>
</dbReference>
<dbReference type="GeneID" id="89932172"/>
<name>A0AAV9NY12_9PEZI</name>
<evidence type="ECO:0000256" key="2">
    <source>
        <dbReference type="SAM" id="MobiDB-lite"/>
    </source>
</evidence>
<dbReference type="AlphaFoldDB" id="A0AAV9NY12"/>
<evidence type="ECO:0000313" key="4">
    <source>
        <dbReference type="Proteomes" id="UP001337655"/>
    </source>
</evidence>
<proteinExistence type="predicted"/>
<keyword evidence="1" id="KW-0175">Coiled coil</keyword>
<protein>
    <submittedName>
        <fullName evidence="3">Uncharacterized protein</fullName>
    </submittedName>
</protein>
<evidence type="ECO:0000256" key="1">
    <source>
        <dbReference type="SAM" id="Coils"/>
    </source>
</evidence>
<reference evidence="3 4" key="1">
    <citation type="submission" date="2023-08" db="EMBL/GenBank/DDBJ databases">
        <title>Black Yeasts Isolated from many extreme environments.</title>
        <authorList>
            <person name="Coleine C."/>
            <person name="Stajich J.E."/>
            <person name="Selbmann L."/>
        </authorList>
    </citation>
    <scope>NUCLEOTIDE SEQUENCE [LARGE SCALE GENOMIC DNA]</scope>
    <source>
        <strain evidence="3 4">CCFEE 5935</strain>
    </source>
</reference>
<evidence type="ECO:0000313" key="3">
    <source>
        <dbReference type="EMBL" id="KAK5163261.1"/>
    </source>
</evidence>
<feature type="region of interest" description="Disordered" evidence="2">
    <location>
        <begin position="1"/>
        <end position="42"/>
    </location>
</feature>
<comment type="caution">
    <text evidence="3">The sequence shown here is derived from an EMBL/GenBank/DDBJ whole genome shotgun (WGS) entry which is preliminary data.</text>
</comment>
<sequence>MSPLTDNIKNRLKKSLTRAQAESSPRRHPVALATPGAAFTNPFGAAELDTQQEQRIWERDRRLQAEQERQRQDQLQEECREREAAERAKIKEQRKQCASKETVRILRELIRNKYRLDILIWQNRRVQRADRELIFRDCHEADRMRRHILSIVKSWEEDMFDREEDWSMAKKIKNSLGREDEHAVWADIPPWNR</sequence>
<organism evidence="3 4">
    <name type="scientific">Saxophila tyrrhenica</name>
    <dbReference type="NCBI Taxonomy" id="1690608"/>
    <lineage>
        <taxon>Eukaryota</taxon>
        <taxon>Fungi</taxon>
        <taxon>Dikarya</taxon>
        <taxon>Ascomycota</taxon>
        <taxon>Pezizomycotina</taxon>
        <taxon>Dothideomycetes</taxon>
        <taxon>Dothideomycetidae</taxon>
        <taxon>Mycosphaerellales</taxon>
        <taxon>Extremaceae</taxon>
        <taxon>Saxophila</taxon>
    </lineage>
</organism>
<gene>
    <name evidence="3" type="ORF">LTR77_010847</name>
</gene>
<dbReference type="RefSeq" id="XP_064653786.1">
    <property type="nucleotide sequence ID" value="XM_064808064.1"/>
</dbReference>